<evidence type="ECO:0000313" key="5">
    <source>
        <dbReference type="Proteomes" id="UP001168821"/>
    </source>
</evidence>
<dbReference type="PROSITE" id="PS50297">
    <property type="entry name" value="ANK_REP_REGION"/>
    <property type="match status" value="9"/>
</dbReference>
<accession>A0AA38MDU6</accession>
<keyword evidence="5" id="KW-1185">Reference proteome</keyword>
<keyword evidence="2 3" id="KW-0040">ANK repeat</keyword>
<dbReference type="Proteomes" id="UP001168821">
    <property type="component" value="Unassembled WGS sequence"/>
</dbReference>
<feature type="repeat" description="ANK" evidence="3">
    <location>
        <begin position="1142"/>
        <end position="1174"/>
    </location>
</feature>
<evidence type="ECO:0000256" key="2">
    <source>
        <dbReference type="ARBA" id="ARBA00023043"/>
    </source>
</evidence>
<dbReference type="InterPro" id="IPR002110">
    <property type="entry name" value="Ankyrin_rpt"/>
</dbReference>
<feature type="repeat" description="ANK" evidence="3">
    <location>
        <begin position="1109"/>
        <end position="1141"/>
    </location>
</feature>
<comment type="caution">
    <text evidence="4">The sequence shown here is derived from an EMBL/GenBank/DDBJ whole genome shotgun (WGS) entry which is preliminary data.</text>
</comment>
<dbReference type="SMART" id="SM00248">
    <property type="entry name" value="ANK"/>
    <property type="match status" value="17"/>
</dbReference>
<proteinExistence type="predicted"/>
<keyword evidence="1" id="KW-0677">Repeat</keyword>
<feature type="repeat" description="ANK" evidence="3">
    <location>
        <begin position="1435"/>
        <end position="1467"/>
    </location>
</feature>
<dbReference type="PANTHER" id="PTHR24198">
    <property type="entry name" value="ANKYRIN REPEAT AND PROTEIN KINASE DOMAIN-CONTAINING PROTEIN"/>
    <property type="match status" value="1"/>
</dbReference>
<feature type="repeat" description="ANK" evidence="3">
    <location>
        <begin position="1076"/>
        <end position="1108"/>
    </location>
</feature>
<dbReference type="EMBL" id="JALNTZ010000005">
    <property type="protein sequence ID" value="KAJ3652476.1"/>
    <property type="molecule type" value="Genomic_DNA"/>
</dbReference>
<feature type="repeat" description="ANK" evidence="3">
    <location>
        <begin position="1284"/>
        <end position="1316"/>
    </location>
</feature>
<feature type="repeat" description="ANK" evidence="3">
    <location>
        <begin position="1251"/>
        <end position="1283"/>
    </location>
</feature>
<gene>
    <name evidence="4" type="ORF">Zmor_018437</name>
</gene>
<dbReference type="PRINTS" id="PR01415">
    <property type="entry name" value="ANKYRIN"/>
</dbReference>
<feature type="repeat" description="ANK" evidence="3">
    <location>
        <begin position="1317"/>
        <end position="1349"/>
    </location>
</feature>
<dbReference type="InterPro" id="IPR036770">
    <property type="entry name" value="Ankyrin_rpt-contain_sf"/>
</dbReference>
<name>A0AA38MDU6_9CUCU</name>
<reference evidence="4" key="1">
    <citation type="journal article" date="2023" name="G3 (Bethesda)">
        <title>Whole genome assemblies of Zophobas morio and Tenebrio molitor.</title>
        <authorList>
            <person name="Kaur S."/>
            <person name="Stinson S.A."/>
            <person name="diCenzo G.C."/>
        </authorList>
    </citation>
    <scope>NUCLEOTIDE SEQUENCE</scope>
    <source>
        <strain evidence="4">QUZm001</strain>
    </source>
</reference>
<evidence type="ECO:0000256" key="3">
    <source>
        <dbReference type="PROSITE-ProRule" id="PRU00023"/>
    </source>
</evidence>
<dbReference type="PROSITE" id="PS50088">
    <property type="entry name" value="ANK_REPEAT"/>
    <property type="match status" value="11"/>
</dbReference>
<dbReference type="PANTHER" id="PTHR24198:SF165">
    <property type="entry name" value="ANKYRIN REPEAT-CONTAINING PROTEIN-RELATED"/>
    <property type="match status" value="1"/>
</dbReference>
<feature type="repeat" description="ANK" evidence="3">
    <location>
        <begin position="1468"/>
        <end position="1500"/>
    </location>
</feature>
<evidence type="ECO:0000256" key="1">
    <source>
        <dbReference type="ARBA" id="ARBA00022737"/>
    </source>
</evidence>
<evidence type="ECO:0000313" key="4">
    <source>
        <dbReference type="EMBL" id="KAJ3652476.1"/>
    </source>
</evidence>
<protein>
    <submittedName>
        <fullName evidence="4">Uncharacterized protein</fullName>
    </submittedName>
</protein>
<dbReference type="Gene3D" id="1.25.40.20">
    <property type="entry name" value="Ankyrin repeat-containing domain"/>
    <property type="match status" value="4"/>
</dbReference>
<sequence length="1586" mass="183066">MLKERETYTATKGVENEGYEFEVAMSAFYCFHLCYNNTISDFKIAIYDDQYHPFDDIVIDITTQVSEKYAIQLKHVKDKLVLNANHFGKNGKMVLSKYFKYDFTKSDHVVLLTNGVVNEEITVGCCHIKVKSSLSEMEKCLDTSSNQEHHIYEVSNEETSNKFTFYTSQKSRYDIDEEIRAKFKAKFFLNDDNVDGIVQKFKSFFQKWKKGAFKLDKEDIKMKITEILFYEHIVDYKPQFGNCVEKKTHLVQNILNSFNVTIVQDVDTDTLSSLCCFEKDKQELVEDGQKLLISDNSYRELAIILWRLKKFPLIVEVNAENENLVYDLINDIQHEDLSFILVGSVSRTSLKPGKIFENFADLQENTYFDETIEEFTLSIQGQSEISLRQLYQCNLRFLEVITTKELILMSKGNFVVGDTEEELPQPYIPRRLITTTLKINSIEHFPNDLFAICGCDQLLKQKLPRWRFWKFEEFVEKMSLGNSMPTRSVILCEETGKSFATCLKYEKRNVHCLKVVDSEHLQRIYSKEKSDHLRQFQIFPEDQVQYVLKNNINLVCARPGMGKMTMLKYLRRNSLPGYWTIKVDLQDQQFQLSSEQNSSFEGKFRDCFKEVRKISFFFYGIDNLQNDSLIKATEHIKKVAKDNFKVWVFSEDHLRDTLEKIFEVPPMDIEEFSEEEQQRYIQERLKYRNADEGLEKVLQSFKMLKNNDILGGPMHLYMLTEIFINDPKASMEEIFVLTDIYRYFIKTKYHHYLAKVSSDPDHHNQIIEDGIYFRTEQYKLAAISGLGTIYLNGNIQCDRNFLKQIGRIGDVVGIIFKIAADWSVIFTQQTYADYFAALWLASNYHKVRNIKEFILREDFKNILFMFNLEICRNHPAHIAVLYQNYELLRKFQAKLNELDPLGRSPLHLACFYGTKLPKLKISEEETALKFNKKQLIKEDTHTKRVTDFLMSSMIVDPYQTDKLFGWTLYDCAFSVLNLYVIQKLLKQLPQTRAIVLEKLKNLKEDFFTVVYYSLKFGYNDLFRLTSEIPSFKKALAMENCNGQSLLYLAVKSGNHDNVEVLLNNGAKANTITSTYNKRSVLHFAVENGHNEVVRLLLDRGAFPDIMDRYRNTPLHIASSKGIYQSAQLLLNYGSDVNFADNFGRTSLQLAATHGHLPILQLLLDHGASVDKCDKFGKSPLSCAQDKKHHNITSVLLREGATTPTTLNRRLSAIEYDEYTSYQLHWAAYTGQAERIEPLLQDGWTINYVDHFGRTPLYRAVTEKHFRIVEMFIDIEANVDIPDNNKVVPLCIAISNDDRKIISLLLKGDASVDVRDNFGYTPLHWAAMYGNVEIIKLLLGKTPDVDAVDNFGRKPVHCAVENGHCDAVSLLEVEESKLSEVARERLSFLQHYGNIVNEVNGKSKLTPFEEAIDSGNYILVKKFLNQIDDLNKINDHGHTILHRAVIKRHRLTVEFLLEKGVKLDTLDKCNSSVLHWAAMIGDAGIVQLLRKWNVEVNVIDNFGYSPLAVAAMNGHLEVLSLLLKDGGDTDVVDKCGNSPLDWACKKGYIQCVEVLLKNGAVAKSLQGRDLLDLAKEQRTFLKRAALF</sequence>
<dbReference type="Pfam" id="PF12796">
    <property type="entry name" value="Ank_2"/>
    <property type="match status" value="3"/>
</dbReference>
<organism evidence="4 5">
    <name type="scientific">Zophobas morio</name>
    <dbReference type="NCBI Taxonomy" id="2755281"/>
    <lineage>
        <taxon>Eukaryota</taxon>
        <taxon>Metazoa</taxon>
        <taxon>Ecdysozoa</taxon>
        <taxon>Arthropoda</taxon>
        <taxon>Hexapoda</taxon>
        <taxon>Insecta</taxon>
        <taxon>Pterygota</taxon>
        <taxon>Neoptera</taxon>
        <taxon>Endopterygota</taxon>
        <taxon>Coleoptera</taxon>
        <taxon>Polyphaga</taxon>
        <taxon>Cucujiformia</taxon>
        <taxon>Tenebrionidae</taxon>
        <taxon>Zophobas</taxon>
    </lineage>
</organism>
<feature type="repeat" description="ANK" evidence="3">
    <location>
        <begin position="1534"/>
        <end position="1559"/>
    </location>
</feature>
<dbReference type="Pfam" id="PF00023">
    <property type="entry name" value="Ank"/>
    <property type="match status" value="1"/>
</dbReference>
<feature type="repeat" description="ANK" evidence="3">
    <location>
        <begin position="1041"/>
        <end position="1073"/>
    </location>
</feature>
<dbReference type="SUPFAM" id="SSF48403">
    <property type="entry name" value="Ankyrin repeat"/>
    <property type="match status" value="3"/>
</dbReference>
<dbReference type="Pfam" id="PF13637">
    <property type="entry name" value="Ank_4"/>
    <property type="match status" value="1"/>
</dbReference>
<feature type="repeat" description="ANK" evidence="3">
    <location>
        <begin position="1501"/>
        <end position="1533"/>
    </location>
</feature>